<evidence type="ECO:0000256" key="5">
    <source>
        <dbReference type="ARBA" id="ARBA00023235"/>
    </source>
</evidence>
<dbReference type="GO" id="GO:0030170">
    <property type="term" value="F:pyridoxal phosphate binding"/>
    <property type="evidence" value="ECO:0007669"/>
    <property type="project" value="UniProtKB-UniRule"/>
</dbReference>
<dbReference type="SMART" id="SM01005">
    <property type="entry name" value="Ala_racemase_C"/>
    <property type="match status" value="1"/>
</dbReference>
<dbReference type="PANTHER" id="PTHR30511:SF0">
    <property type="entry name" value="ALANINE RACEMASE, CATABOLIC-RELATED"/>
    <property type="match status" value="1"/>
</dbReference>
<reference evidence="11" key="1">
    <citation type="submission" date="2024-05" db="EMBL/GenBank/DDBJ databases">
        <authorList>
            <person name="Cai S.Y."/>
            <person name="Jin L.M."/>
            <person name="Li H.R."/>
        </authorList>
    </citation>
    <scope>NUCLEOTIDE SEQUENCE</scope>
    <source>
        <strain evidence="11">A5-74</strain>
    </source>
</reference>
<dbReference type="EC" id="5.1.1.1" evidence="3 7"/>
<evidence type="ECO:0000259" key="10">
    <source>
        <dbReference type="SMART" id="SM01005"/>
    </source>
</evidence>
<protein>
    <recommendedName>
        <fullName evidence="6 7">Alanine racemase</fullName>
        <ecNumber evidence="3 7">5.1.1.1</ecNumber>
    </recommendedName>
</protein>
<comment type="catalytic activity">
    <reaction evidence="1 7">
        <text>L-alanine = D-alanine</text>
        <dbReference type="Rhea" id="RHEA:20249"/>
        <dbReference type="ChEBI" id="CHEBI:57416"/>
        <dbReference type="ChEBI" id="CHEBI:57972"/>
        <dbReference type="EC" id="5.1.1.1"/>
    </reaction>
</comment>
<dbReference type="GO" id="GO:0005829">
    <property type="term" value="C:cytosol"/>
    <property type="evidence" value="ECO:0007669"/>
    <property type="project" value="TreeGrafter"/>
</dbReference>
<dbReference type="RefSeq" id="WP_353650591.1">
    <property type="nucleotide sequence ID" value="NZ_CP159218.1"/>
</dbReference>
<dbReference type="EMBL" id="CP159218">
    <property type="protein sequence ID" value="XCG64980.1"/>
    <property type="molecule type" value="Genomic_DNA"/>
</dbReference>
<dbReference type="PANTHER" id="PTHR30511">
    <property type="entry name" value="ALANINE RACEMASE"/>
    <property type="match status" value="1"/>
</dbReference>
<dbReference type="GO" id="GO:0008784">
    <property type="term" value="F:alanine racemase activity"/>
    <property type="evidence" value="ECO:0007669"/>
    <property type="project" value="UniProtKB-UniRule"/>
</dbReference>
<dbReference type="Pfam" id="PF01168">
    <property type="entry name" value="Ala_racemase_N"/>
    <property type="match status" value="1"/>
</dbReference>
<dbReference type="GO" id="GO:0030632">
    <property type="term" value="P:D-alanine biosynthetic process"/>
    <property type="evidence" value="ECO:0007669"/>
    <property type="project" value="UniProtKB-UniRule"/>
</dbReference>
<dbReference type="Gene3D" id="2.40.37.10">
    <property type="entry name" value="Lyase, Ornithine Decarboxylase, Chain A, domain 1"/>
    <property type="match status" value="1"/>
</dbReference>
<feature type="binding site" evidence="7 9">
    <location>
        <position position="324"/>
    </location>
    <ligand>
        <name>substrate</name>
    </ligand>
</feature>
<sequence length="397" mass="41018">MSAVPTVRCEAVVDLAAIRHNLRAVRGLVPARVRVMAVVKADGYGHGAVAVAEAAQHAGADMLGVATLGEALDLHRAGIGGRIACWLWVPADTDLAATVAAGVEIGISSREHLAAVRRVAALRPSSRGGGVAVHLKLDSGLGRNGVGPAEFSAFAAAVLEAQRAGEIRVVGVMSHLASADVPGDDSVGEQQRTFEAAVRELAQLGISADRHLANTAGTISHPELHHDMVRIGIGLYGFDPLGGAGPPAAPALRPAMTLRASVALTKRVPAGHGVSYGLTYRTGQETTLALIPLGYADGIPRAASGRAEVLVAGRRRRIAGRVAMDQFVVDCGDDPVAVGDEVLLFGPGGHGEPTATEWATACGTIDYEIVTRIGARVPRRWVGRQTDRTAQPAEGIG</sequence>
<proteinExistence type="inferred from homology"/>
<organism evidence="11">
    <name type="scientific">Nakamurella sp. A5-74</name>
    <dbReference type="NCBI Taxonomy" id="3158264"/>
    <lineage>
        <taxon>Bacteria</taxon>
        <taxon>Bacillati</taxon>
        <taxon>Actinomycetota</taxon>
        <taxon>Actinomycetes</taxon>
        <taxon>Nakamurellales</taxon>
        <taxon>Nakamurellaceae</taxon>
        <taxon>Nakamurella</taxon>
    </lineage>
</organism>
<dbReference type="CDD" id="cd00430">
    <property type="entry name" value="PLPDE_III_AR"/>
    <property type="match status" value="1"/>
</dbReference>
<feature type="active site" description="Proton acceptor; specific for D-alanine" evidence="7">
    <location>
        <position position="40"/>
    </location>
</feature>
<dbReference type="Pfam" id="PF00842">
    <property type="entry name" value="Ala_racemase_C"/>
    <property type="match status" value="1"/>
</dbReference>
<evidence type="ECO:0000256" key="1">
    <source>
        <dbReference type="ARBA" id="ARBA00000316"/>
    </source>
</evidence>
<dbReference type="HAMAP" id="MF_01201">
    <property type="entry name" value="Ala_racemase"/>
    <property type="match status" value="1"/>
</dbReference>
<evidence type="ECO:0000256" key="2">
    <source>
        <dbReference type="ARBA" id="ARBA00001933"/>
    </source>
</evidence>
<evidence type="ECO:0000256" key="9">
    <source>
        <dbReference type="PIRSR" id="PIRSR600821-52"/>
    </source>
</evidence>
<dbReference type="AlphaFoldDB" id="A0AAU8DUU6"/>
<dbReference type="InterPro" id="IPR000821">
    <property type="entry name" value="Ala_racemase"/>
</dbReference>
<dbReference type="GO" id="GO:0009252">
    <property type="term" value="P:peptidoglycan biosynthetic process"/>
    <property type="evidence" value="ECO:0007669"/>
    <property type="project" value="TreeGrafter"/>
</dbReference>
<dbReference type="InterPro" id="IPR009006">
    <property type="entry name" value="Ala_racemase/Decarboxylase_C"/>
</dbReference>
<dbReference type="InterPro" id="IPR001608">
    <property type="entry name" value="Ala_racemase_N"/>
</dbReference>
<comment type="function">
    <text evidence="7">Catalyzes the interconversion of L-alanine and D-alanine. May also act on other amino acids.</text>
</comment>
<feature type="domain" description="Alanine racemase C-terminal" evidence="10">
    <location>
        <begin position="255"/>
        <end position="382"/>
    </location>
</feature>
<feature type="modified residue" description="N6-(pyridoxal phosphate)lysine" evidence="7 8">
    <location>
        <position position="40"/>
    </location>
</feature>
<keyword evidence="4 7" id="KW-0663">Pyridoxal phosphate</keyword>
<feature type="binding site" evidence="7 9">
    <location>
        <position position="143"/>
    </location>
    <ligand>
        <name>substrate</name>
    </ligand>
</feature>
<keyword evidence="5 7" id="KW-0413">Isomerase</keyword>
<evidence type="ECO:0000256" key="7">
    <source>
        <dbReference type="HAMAP-Rule" id="MF_01201"/>
    </source>
</evidence>
<accession>A0AAU8DUU6</accession>
<dbReference type="PRINTS" id="PR00992">
    <property type="entry name" value="ALARACEMASE"/>
</dbReference>
<dbReference type="FunFam" id="3.20.20.10:FF:000002">
    <property type="entry name" value="Alanine racemase"/>
    <property type="match status" value="1"/>
</dbReference>
<dbReference type="NCBIfam" id="TIGR00492">
    <property type="entry name" value="alr"/>
    <property type="match status" value="1"/>
</dbReference>
<dbReference type="SUPFAM" id="SSF51419">
    <property type="entry name" value="PLP-binding barrel"/>
    <property type="match status" value="1"/>
</dbReference>
<dbReference type="InterPro" id="IPR029066">
    <property type="entry name" value="PLP-binding_barrel"/>
</dbReference>
<evidence type="ECO:0000256" key="3">
    <source>
        <dbReference type="ARBA" id="ARBA00013089"/>
    </source>
</evidence>
<evidence type="ECO:0000256" key="6">
    <source>
        <dbReference type="ARBA" id="ARBA00072221"/>
    </source>
</evidence>
<dbReference type="FunFam" id="2.40.37.10:FF:000015">
    <property type="entry name" value="Alanine racemase"/>
    <property type="match status" value="1"/>
</dbReference>
<comment type="cofactor">
    <cofactor evidence="2 7 8">
        <name>pyridoxal 5'-phosphate</name>
        <dbReference type="ChEBI" id="CHEBI:597326"/>
    </cofactor>
</comment>
<dbReference type="Gene3D" id="3.20.20.10">
    <property type="entry name" value="Alanine racemase"/>
    <property type="match status" value="1"/>
</dbReference>
<dbReference type="InterPro" id="IPR020622">
    <property type="entry name" value="Ala_racemase_pyridoxalP-BS"/>
</dbReference>
<dbReference type="PROSITE" id="PS00395">
    <property type="entry name" value="ALANINE_RACEMASE"/>
    <property type="match status" value="1"/>
</dbReference>
<comment type="pathway">
    <text evidence="7">Amino-acid biosynthesis; D-alanine biosynthesis; D-alanine from L-alanine: step 1/1.</text>
</comment>
<comment type="similarity">
    <text evidence="7">Belongs to the alanine racemase family.</text>
</comment>
<evidence type="ECO:0000256" key="8">
    <source>
        <dbReference type="PIRSR" id="PIRSR600821-50"/>
    </source>
</evidence>
<gene>
    <name evidence="11" type="primary">alr</name>
    <name evidence="11" type="ORF">ABLG96_06665</name>
</gene>
<dbReference type="SUPFAM" id="SSF50621">
    <property type="entry name" value="Alanine racemase C-terminal domain-like"/>
    <property type="match status" value="1"/>
</dbReference>
<evidence type="ECO:0000256" key="4">
    <source>
        <dbReference type="ARBA" id="ARBA00022898"/>
    </source>
</evidence>
<evidence type="ECO:0000313" key="11">
    <source>
        <dbReference type="EMBL" id="XCG64980.1"/>
    </source>
</evidence>
<feature type="active site" description="Proton acceptor; specific for L-alanine" evidence="7">
    <location>
        <position position="276"/>
    </location>
</feature>
<dbReference type="InterPro" id="IPR011079">
    <property type="entry name" value="Ala_racemase_C"/>
</dbReference>
<name>A0AAU8DUU6_9ACTN</name>